<reference evidence="5" key="1">
    <citation type="journal article" date="2019" name="Int. J. Syst. Evol. Microbiol.">
        <title>The Global Catalogue of Microorganisms (GCM) 10K type strain sequencing project: providing services to taxonomists for standard genome sequencing and annotation.</title>
        <authorList>
            <consortium name="The Broad Institute Genomics Platform"/>
            <consortium name="The Broad Institute Genome Sequencing Center for Infectious Disease"/>
            <person name="Wu L."/>
            <person name="Ma J."/>
        </authorList>
    </citation>
    <scope>NUCLEOTIDE SEQUENCE [LARGE SCALE GENOMIC DNA]</scope>
    <source>
        <strain evidence="5">JCM 18326</strain>
    </source>
</reference>
<evidence type="ECO:0000259" key="3">
    <source>
        <dbReference type="Pfam" id="PF18186"/>
    </source>
</evidence>
<comment type="caution">
    <text evidence="4">The sequence shown here is derived from an EMBL/GenBank/DDBJ whole genome shotgun (WGS) entry which is preliminary data.</text>
</comment>
<accession>A0ABP9D3C7</accession>
<keyword evidence="5" id="KW-1185">Reference proteome</keyword>
<keyword evidence="2" id="KW-0472">Membrane</keyword>
<dbReference type="EMBL" id="BAABJX010000010">
    <property type="protein sequence ID" value="GAA4823841.1"/>
    <property type="molecule type" value="Genomic_DNA"/>
</dbReference>
<dbReference type="RefSeq" id="WP_345368985.1">
    <property type="nucleotide sequence ID" value="NZ_BAABJX010000010.1"/>
</dbReference>
<evidence type="ECO:0000256" key="1">
    <source>
        <dbReference type="SAM" id="MobiDB-lite"/>
    </source>
</evidence>
<gene>
    <name evidence="4" type="ORF">GCM10023331_05380</name>
</gene>
<protein>
    <recommendedName>
        <fullName evidence="3">SMODS and SLOG-associating 2TM effector domain-containing protein</fullName>
    </recommendedName>
</protein>
<dbReference type="Pfam" id="PF18186">
    <property type="entry name" value="SLATT_4"/>
    <property type="match status" value="1"/>
</dbReference>
<feature type="transmembrane region" description="Helical" evidence="2">
    <location>
        <begin position="65"/>
        <end position="85"/>
    </location>
</feature>
<feature type="region of interest" description="Disordered" evidence="1">
    <location>
        <begin position="166"/>
        <end position="192"/>
    </location>
</feature>
<evidence type="ECO:0000256" key="2">
    <source>
        <dbReference type="SAM" id="Phobius"/>
    </source>
</evidence>
<evidence type="ECO:0000313" key="4">
    <source>
        <dbReference type="EMBL" id="GAA4823841.1"/>
    </source>
</evidence>
<feature type="transmembrane region" description="Helical" evidence="2">
    <location>
        <begin position="36"/>
        <end position="53"/>
    </location>
</feature>
<proteinExistence type="predicted"/>
<dbReference type="Proteomes" id="UP001500298">
    <property type="component" value="Unassembled WGS sequence"/>
</dbReference>
<keyword evidence="2" id="KW-0812">Transmembrane</keyword>
<organism evidence="4 5">
    <name type="scientific">Algivirga pacifica</name>
    <dbReference type="NCBI Taxonomy" id="1162670"/>
    <lineage>
        <taxon>Bacteria</taxon>
        <taxon>Pseudomonadati</taxon>
        <taxon>Bacteroidota</taxon>
        <taxon>Cytophagia</taxon>
        <taxon>Cytophagales</taxon>
        <taxon>Flammeovirgaceae</taxon>
        <taxon>Algivirga</taxon>
    </lineage>
</organism>
<feature type="domain" description="SMODS and SLOG-associating 2TM effector" evidence="3">
    <location>
        <begin position="26"/>
        <end position="141"/>
    </location>
</feature>
<dbReference type="NCBIfam" id="NF033632">
    <property type="entry name" value="SLATT_4"/>
    <property type="match status" value="1"/>
</dbReference>
<sequence length="192" mass="21679">MSANLEILIKELQCDARLNKDMHFHAAERKNSANKYMGITVVLINVIIGSSLIELMREDIFRKALVSVISFVAAAMAAIQTFFNYSKDIENHRKIGNMYLELAREADNLLGKLFDDFISEKEARNGYDALLKKYHSINKEGEMALPSKKDFEQAFAKNKDAKDAVRKMKEGLHQQLGGKPATSVETSSYQDV</sequence>
<evidence type="ECO:0000313" key="5">
    <source>
        <dbReference type="Proteomes" id="UP001500298"/>
    </source>
</evidence>
<feature type="compositionally biased region" description="Polar residues" evidence="1">
    <location>
        <begin position="183"/>
        <end position="192"/>
    </location>
</feature>
<name>A0ABP9D3C7_9BACT</name>
<dbReference type="InterPro" id="IPR040811">
    <property type="entry name" value="SLATT_4"/>
</dbReference>
<keyword evidence="2" id="KW-1133">Transmembrane helix</keyword>